<dbReference type="InterPro" id="IPR036869">
    <property type="entry name" value="J_dom_sf"/>
</dbReference>
<dbReference type="GO" id="GO:0036503">
    <property type="term" value="P:ERAD pathway"/>
    <property type="evidence" value="ECO:0007669"/>
    <property type="project" value="TreeGrafter"/>
</dbReference>
<evidence type="ECO:0000256" key="2">
    <source>
        <dbReference type="SAM" id="MobiDB-lite"/>
    </source>
</evidence>
<dbReference type="InterPro" id="IPR001623">
    <property type="entry name" value="DnaJ_domain"/>
</dbReference>
<name>A0A0E3LT95_METMZ</name>
<evidence type="ECO:0000313" key="6">
    <source>
        <dbReference type="Proteomes" id="UP000033116"/>
    </source>
</evidence>
<keyword evidence="3" id="KW-1133">Transmembrane helix</keyword>
<dbReference type="PANTHER" id="PTHR44360:SF1">
    <property type="entry name" value="DNAJ HOMOLOG SUBFAMILY B MEMBER 9"/>
    <property type="match status" value="1"/>
</dbReference>
<feature type="transmembrane region" description="Helical" evidence="3">
    <location>
        <begin position="203"/>
        <end position="224"/>
    </location>
</feature>
<dbReference type="HOGENOM" id="CLU_1017842_0_0_2"/>
<feature type="domain" description="J" evidence="4">
    <location>
        <begin position="9"/>
        <end position="73"/>
    </location>
</feature>
<evidence type="ECO:0000313" key="5">
    <source>
        <dbReference type="EMBL" id="AKB63131.1"/>
    </source>
</evidence>
<feature type="compositionally biased region" description="Polar residues" evidence="2">
    <location>
        <begin position="81"/>
        <end position="100"/>
    </location>
</feature>
<evidence type="ECO:0000256" key="3">
    <source>
        <dbReference type="SAM" id="Phobius"/>
    </source>
</evidence>
<dbReference type="GO" id="GO:0051787">
    <property type="term" value="F:misfolded protein binding"/>
    <property type="evidence" value="ECO:0007669"/>
    <property type="project" value="TreeGrafter"/>
</dbReference>
<keyword evidence="1" id="KW-0143">Chaperone</keyword>
<dbReference type="Gene3D" id="1.10.287.110">
    <property type="entry name" value="DnaJ domain"/>
    <property type="match status" value="1"/>
</dbReference>
<dbReference type="InterPro" id="IPR051948">
    <property type="entry name" value="Hsp70_co-chaperone_J-domain"/>
</dbReference>
<dbReference type="PATRIC" id="fig|1434115.4.peg.3979"/>
<feature type="region of interest" description="Disordered" evidence="2">
    <location>
        <begin position="64"/>
        <end position="115"/>
    </location>
</feature>
<dbReference type="PROSITE" id="PS00636">
    <property type="entry name" value="DNAJ_1"/>
    <property type="match status" value="1"/>
</dbReference>
<dbReference type="InterPro" id="IPR018253">
    <property type="entry name" value="DnaJ_domain_CS"/>
</dbReference>
<dbReference type="CDD" id="cd06257">
    <property type="entry name" value="DnaJ"/>
    <property type="match status" value="1"/>
</dbReference>
<protein>
    <submittedName>
        <fullName evidence="5">Chaperone protein</fullName>
    </submittedName>
</protein>
<sequence length="245" mass="27268">MVQGRKAVDYYQLFDIPRSAGLEEIEDKYHYFAKKYHPDRARSPDAHEKFIKIKEAYETLKDPQKRKAYDMSLPPEEKVTELSSAPESQSNSQGTDQNPQVPEIPDLPSGSKSPFRTTTISYVSFKSGSDPLSVGQSTSSSESDTVDWSKYVYSGKSQDTEDEGSSGKSGSNANWSSVKVRYEGLVEEVDGTRRKKHSSMSSFLLKTFVFALVMICLLATIAVVSPGQLEAIGLESVVNFFDKLF</sequence>
<proteinExistence type="predicted"/>
<keyword evidence="3" id="KW-0812">Transmembrane</keyword>
<gene>
    <name evidence="5" type="ORF">MSMAP_3146</name>
</gene>
<keyword evidence="3" id="KW-0472">Membrane</keyword>
<evidence type="ECO:0000259" key="4">
    <source>
        <dbReference type="PROSITE" id="PS50076"/>
    </source>
</evidence>
<reference evidence="5 6" key="1">
    <citation type="submission" date="2014-07" db="EMBL/GenBank/DDBJ databases">
        <title>Methanogenic archaea and the global carbon cycle.</title>
        <authorList>
            <person name="Henriksen J.R."/>
            <person name="Luke J."/>
            <person name="Reinhart S."/>
            <person name="Benedict M.N."/>
            <person name="Youngblut N.D."/>
            <person name="Metcalf M.E."/>
            <person name="Whitaker R.J."/>
            <person name="Metcalf W.W."/>
        </authorList>
    </citation>
    <scope>NUCLEOTIDE SEQUENCE [LARGE SCALE GENOMIC DNA]</scope>
    <source>
        <strain evidence="5 6">SarPi</strain>
    </source>
</reference>
<evidence type="ECO:0000256" key="1">
    <source>
        <dbReference type="ARBA" id="ARBA00023186"/>
    </source>
</evidence>
<feature type="compositionally biased region" description="Basic and acidic residues" evidence="2">
    <location>
        <begin position="64"/>
        <end position="80"/>
    </location>
</feature>
<dbReference type="Pfam" id="PF00226">
    <property type="entry name" value="DnaJ"/>
    <property type="match status" value="1"/>
</dbReference>
<dbReference type="AlphaFoldDB" id="A0A0E3LT95"/>
<dbReference type="PRINTS" id="PR00625">
    <property type="entry name" value="JDOMAIN"/>
</dbReference>
<organism evidence="5 6">
    <name type="scientific">Methanosarcina mazei SarPi</name>
    <dbReference type="NCBI Taxonomy" id="1434115"/>
    <lineage>
        <taxon>Archaea</taxon>
        <taxon>Methanobacteriati</taxon>
        <taxon>Methanobacteriota</taxon>
        <taxon>Stenosarchaea group</taxon>
        <taxon>Methanomicrobia</taxon>
        <taxon>Methanosarcinales</taxon>
        <taxon>Methanosarcinaceae</taxon>
        <taxon>Methanosarcina</taxon>
    </lineage>
</organism>
<dbReference type="PANTHER" id="PTHR44360">
    <property type="entry name" value="DNAJ HOMOLOG SUBFAMILY B MEMBER 9"/>
    <property type="match status" value="1"/>
</dbReference>
<dbReference type="PROSITE" id="PS50076">
    <property type="entry name" value="DNAJ_2"/>
    <property type="match status" value="1"/>
</dbReference>
<dbReference type="Proteomes" id="UP000033116">
    <property type="component" value="Chromosome"/>
</dbReference>
<dbReference type="EMBL" id="CP009511">
    <property type="protein sequence ID" value="AKB63131.1"/>
    <property type="molecule type" value="Genomic_DNA"/>
</dbReference>
<accession>A0A0E3LT95</accession>
<dbReference type="GO" id="GO:0051087">
    <property type="term" value="F:protein-folding chaperone binding"/>
    <property type="evidence" value="ECO:0007669"/>
    <property type="project" value="TreeGrafter"/>
</dbReference>
<dbReference type="SUPFAM" id="SSF46565">
    <property type="entry name" value="Chaperone J-domain"/>
    <property type="match status" value="1"/>
</dbReference>
<dbReference type="SMART" id="SM00271">
    <property type="entry name" value="DnaJ"/>
    <property type="match status" value="1"/>
</dbReference>